<dbReference type="EMBL" id="CAJVPT010045684">
    <property type="protein sequence ID" value="CAG8736680.1"/>
    <property type="molecule type" value="Genomic_DNA"/>
</dbReference>
<feature type="non-terminal residue" evidence="1">
    <location>
        <position position="1"/>
    </location>
</feature>
<sequence length="133" mass="15298">EFAPLEIVDLDSDDEYDPLFDDSLLMGSQLLFTISGSVFPEYLINGERSSTGYLHVQIVAFQDDSYVLAATFSPGYMEIWELDVDFRDAPGKWFRRMRPGKHLIMDSVIPLRGASTRNQRKPKRRYQGDTLQD</sequence>
<evidence type="ECO:0000313" key="1">
    <source>
        <dbReference type="EMBL" id="CAG8736680.1"/>
    </source>
</evidence>
<keyword evidence="2" id="KW-1185">Reference proteome</keyword>
<comment type="caution">
    <text evidence="1">The sequence shown here is derived from an EMBL/GenBank/DDBJ whole genome shotgun (WGS) entry which is preliminary data.</text>
</comment>
<accession>A0ACA9Q746</accession>
<reference evidence="1" key="1">
    <citation type="submission" date="2021-06" db="EMBL/GenBank/DDBJ databases">
        <authorList>
            <person name="Kallberg Y."/>
            <person name="Tangrot J."/>
            <person name="Rosling A."/>
        </authorList>
    </citation>
    <scope>NUCLEOTIDE SEQUENCE</scope>
    <source>
        <strain evidence="1">CL356</strain>
    </source>
</reference>
<evidence type="ECO:0000313" key="2">
    <source>
        <dbReference type="Proteomes" id="UP000789525"/>
    </source>
</evidence>
<name>A0ACA9Q746_9GLOM</name>
<organism evidence="1 2">
    <name type="scientific">Acaulospora colombiana</name>
    <dbReference type="NCBI Taxonomy" id="27376"/>
    <lineage>
        <taxon>Eukaryota</taxon>
        <taxon>Fungi</taxon>
        <taxon>Fungi incertae sedis</taxon>
        <taxon>Mucoromycota</taxon>
        <taxon>Glomeromycotina</taxon>
        <taxon>Glomeromycetes</taxon>
        <taxon>Diversisporales</taxon>
        <taxon>Acaulosporaceae</taxon>
        <taxon>Acaulospora</taxon>
    </lineage>
</organism>
<dbReference type="Proteomes" id="UP000789525">
    <property type="component" value="Unassembled WGS sequence"/>
</dbReference>
<gene>
    <name evidence="1" type="ORF">ACOLOM_LOCUS11943</name>
</gene>
<proteinExistence type="predicted"/>
<protein>
    <submittedName>
        <fullName evidence="1">10407_t:CDS:1</fullName>
    </submittedName>
</protein>